<keyword evidence="5 12" id="KW-1133">Transmembrane helix</keyword>
<evidence type="ECO:0000256" key="2">
    <source>
        <dbReference type="ARBA" id="ARBA00022475"/>
    </source>
</evidence>
<feature type="binding site" evidence="12">
    <location>
        <position position="80"/>
    </location>
    <ligand>
        <name>Na(+)</name>
        <dbReference type="ChEBI" id="CHEBI:29101"/>
        <note>structural</note>
    </ligand>
</feature>
<organism evidence="13 14">
    <name type="scientific">Xanthobacter dioxanivorans</name>
    <dbReference type="NCBI Taxonomy" id="2528964"/>
    <lineage>
        <taxon>Bacteria</taxon>
        <taxon>Pseudomonadati</taxon>
        <taxon>Pseudomonadota</taxon>
        <taxon>Alphaproteobacteria</taxon>
        <taxon>Hyphomicrobiales</taxon>
        <taxon>Xanthobacteraceae</taxon>
        <taxon>Xanthobacter</taxon>
    </lineage>
</organism>
<comment type="activity regulation">
    <text evidence="12">Na(+) is not transported, but it plays an essential structural role and its presence is essential for fluoride channel function.</text>
</comment>
<sequence>MHPALIVFLGAGLGGVIRHLVNMTVPKLLGTGLPFATFFINVSGSFLMGLVVGYLAFKDGELWSQSLRLFLTTGILGGYTTFSTFSLEFFFLMERGSTGMALAYAGGSVLLGLAAVFAGMSLMRALA</sequence>
<feature type="transmembrane region" description="Helical" evidence="12">
    <location>
        <begin position="34"/>
        <end position="57"/>
    </location>
</feature>
<evidence type="ECO:0000256" key="8">
    <source>
        <dbReference type="ARBA" id="ARBA00023136"/>
    </source>
</evidence>
<evidence type="ECO:0000256" key="7">
    <source>
        <dbReference type="ARBA" id="ARBA00023065"/>
    </source>
</evidence>
<evidence type="ECO:0000256" key="5">
    <source>
        <dbReference type="ARBA" id="ARBA00022989"/>
    </source>
</evidence>
<keyword evidence="8 12" id="KW-0472">Membrane</keyword>
<dbReference type="AlphaFoldDB" id="A0A974PL32"/>
<accession>A0A974PL32</accession>
<evidence type="ECO:0000256" key="10">
    <source>
        <dbReference type="ARBA" id="ARBA00035120"/>
    </source>
</evidence>
<dbReference type="KEGG" id="xdi:EZH22_17990"/>
<keyword evidence="6 12" id="KW-0915">Sodium</keyword>
<comment type="catalytic activity">
    <reaction evidence="11">
        <text>fluoride(in) = fluoride(out)</text>
        <dbReference type="Rhea" id="RHEA:76159"/>
        <dbReference type="ChEBI" id="CHEBI:17051"/>
    </reaction>
    <physiologicalReaction direction="left-to-right" evidence="11">
        <dbReference type="Rhea" id="RHEA:76160"/>
    </physiologicalReaction>
</comment>
<keyword evidence="2 12" id="KW-1003">Cell membrane</keyword>
<keyword evidence="14" id="KW-1185">Reference proteome</keyword>
<comment type="subcellular location">
    <subcellularLocation>
        <location evidence="1 12">Cell membrane</location>
        <topology evidence="1 12">Multi-pass membrane protein</topology>
    </subcellularLocation>
</comment>
<evidence type="ECO:0000256" key="1">
    <source>
        <dbReference type="ARBA" id="ARBA00004651"/>
    </source>
</evidence>
<dbReference type="RefSeq" id="WP_203191881.1">
    <property type="nucleotide sequence ID" value="NZ_CP063362.1"/>
</dbReference>
<comment type="function">
    <text evidence="12">Fluoride-specific ion channel. Important for reducing fluoride concentration in the cell, thus reducing its toxicity.</text>
</comment>
<dbReference type="NCBIfam" id="TIGR00494">
    <property type="entry name" value="crcB"/>
    <property type="match status" value="1"/>
</dbReference>
<dbReference type="GO" id="GO:0046872">
    <property type="term" value="F:metal ion binding"/>
    <property type="evidence" value="ECO:0007669"/>
    <property type="project" value="UniProtKB-KW"/>
</dbReference>
<evidence type="ECO:0000256" key="6">
    <source>
        <dbReference type="ARBA" id="ARBA00023053"/>
    </source>
</evidence>
<dbReference type="Proteomes" id="UP000596427">
    <property type="component" value="Chromosome"/>
</dbReference>
<dbReference type="PANTHER" id="PTHR28259">
    <property type="entry name" value="FLUORIDE EXPORT PROTEIN 1-RELATED"/>
    <property type="match status" value="1"/>
</dbReference>
<keyword evidence="4 12" id="KW-0812">Transmembrane</keyword>
<keyword evidence="7 12" id="KW-0406">Ion transport</keyword>
<feature type="binding site" evidence="12">
    <location>
        <position position="77"/>
    </location>
    <ligand>
        <name>Na(+)</name>
        <dbReference type="ChEBI" id="CHEBI:29101"/>
        <note>structural</note>
    </ligand>
</feature>
<evidence type="ECO:0000256" key="4">
    <source>
        <dbReference type="ARBA" id="ARBA00022692"/>
    </source>
</evidence>
<feature type="transmembrane region" description="Helical" evidence="12">
    <location>
        <begin position="69"/>
        <end position="93"/>
    </location>
</feature>
<evidence type="ECO:0000313" key="14">
    <source>
        <dbReference type="Proteomes" id="UP000596427"/>
    </source>
</evidence>
<evidence type="ECO:0000313" key="13">
    <source>
        <dbReference type="EMBL" id="QRG05015.1"/>
    </source>
</evidence>
<gene>
    <name evidence="12 13" type="primary">crcB</name>
    <name evidence="12" type="synonym">fluC</name>
    <name evidence="13" type="ORF">EZH22_17990</name>
</gene>
<keyword evidence="9 12" id="KW-0407">Ion channel</keyword>
<name>A0A974PL32_9HYPH</name>
<dbReference type="NCBIfam" id="NF010794">
    <property type="entry name" value="PRK14198.1"/>
    <property type="match status" value="1"/>
</dbReference>
<dbReference type="GO" id="GO:0140114">
    <property type="term" value="P:cellular detoxification of fluoride"/>
    <property type="evidence" value="ECO:0007669"/>
    <property type="project" value="UniProtKB-UniRule"/>
</dbReference>
<dbReference type="PANTHER" id="PTHR28259:SF1">
    <property type="entry name" value="FLUORIDE EXPORT PROTEIN 1-RELATED"/>
    <property type="match status" value="1"/>
</dbReference>
<dbReference type="EMBL" id="CP063362">
    <property type="protein sequence ID" value="QRG05015.1"/>
    <property type="molecule type" value="Genomic_DNA"/>
</dbReference>
<dbReference type="GO" id="GO:0062054">
    <property type="term" value="F:fluoride channel activity"/>
    <property type="evidence" value="ECO:0007669"/>
    <property type="project" value="UniProtKB-UniRule"/>
</dbReference>
<dbReference type="GO" id="GO:0005886">
    <property type="term" value="C:plasma membrane"/>
    <property type="evidence" value="ECO:0007669"/>
    <property type="project" value="UniProtKB-SubCell"/>
</dbReference>
<evidence type="ECO:0000256" key="9">
    <source>
        <dbReference type="ARBA" id="ARBA00023303"/>
    </source>
</evidence>
<dbReference type="Pfam" id="PF02537">
    <property type="entry name" value="CRCB"/>
    <property type="match status" value="1"/>
</dbReference>
<keyword evidence="12" id="KW-0479">Metal-binding</keyword>
<evidence type="ECO:0000256" key="12">
    <source>
        <dbReference type="HAMAP-Rule" id="MF_00454"/>
    </source>
</evidence>
<feature type="transmembrane region" description="Helical" evidence="12">
    <location>
        <begin position="99"/>
        <end position="123"/>
    </location>
</feature>
<evidence type="ECO:0000256" key="11">
    <source>
        <dbReference type="ARBA" id="ARBA00035585"/>
    </source>
</evidence>
<dbReference type="InterPro" id="IPR003691">
    <property type="entry name" value="FluC"/>
</dbReference>
<dbReference type="HAMAP" id="MF_00454">
    <property type="entry name" value="FluC"/>
    <property type="match status" value="1"/>
</dbReference>
<reference evidence="13 14" key="1">
    <citation type="submission" date="2020-10" db="EMBL/GenBank/DDBJ databases">
        <title>Degradation of 1,4-Dioxane by Xanthobacter sp. YN2, via a Novel Group-2 Soluble Di-Iron Monooxygenase.</title>
        <authorList>
            <person name="Ma F."/>
            <person name="Wang Y."/>
            <person name="Yang J."/>
            <person name="Guo H."/>
            <person name="Su D."/>
            <person name="Yu L."/>
        </authorList>
    </citation>
    <scope>NUCLEOTIDE SEQUENCE [LARGE SCALE GENOMIC DNA]</scope>
    <source>
        <strain evidence="13 14">YN2</strain>
    </source>
</reference>
<comment type="similarity">
    <text evidence="10 12">Belongs to the fluoride channel Fluc/FEX (TC 1.A.43) family.</text>
</comment>
<keyword evidence="3" id="KW-0997">Cell inner membrane</keyword>
<protein>
    <recommendedName>
        <fullName evidence="12">Fluoride-specific ion channel FluC</fullName>
    </recommendedName>
</protein>
<evidence type="ECO:0000256" key="3">
    <source>
        <dbReference type="ARBA" id="ARBA00022519"/>
    </source>
</evidence>
<keyword evidence="12" id="KW-0813">Transport</keyword>
<proteinExistence type="inferred from homology"/>